<dbReference type="SUPFAM" id="SSF53649">
    <property type="entry name" value="Alkaline phosphatase-like"/>
    <property type="match status" value="1"/>
</dbReference>
<reference evidence="11 12" key="1">
    <citation type="submission" date="2019-02" db="EMBL/GenBank/DDBJ databases">
        <title>Deep-cultivation of Planctomycetes and their phenomic and genomic characterization uncovers novel biology.</title>
        <authorList>
            <person name="Wiegand S."/>
            <person name="Jogler M."/>
            <person name="Boedeker C."/>
            <person name="Pinto D."/>
            <person name="Vollmers J."/>
            <person name="Rivas-Marin E."/>
            <person name="Kohn T."/>
            <person name="Peeters S.H."/>
            <person name="Heuer A."/>
            <person name="Rast P."/>
            <person name="Oberbeckmann S."/>
            <person name="Bunk B."/>
            <person name="Jeske O."/>
            <person name="Meyerdierks A."/>
            <person name="Storesund J.E."/>
            <person name="Kallscheuer N."/>
            <person name="Luecker S."/>
            <person name="Lage O.M."/>
            <person name="Pohl T."/>
            <person name="Merkel B.J."/>
            <person name="Hornburger P."/>
            <person name="Mueller R.-W."/>
            <person name="Bruemmer F."/>
            <person name="Labrenz M."/>
            <person name="Spormann A.M."/>
            <person name="Op den Camp H."/>
            <person name="Overmann J."/>
            <person name="Amann R."/>
            <person name="Jetten M.S.M."/>
            <person name="Mascher T."/>
            <person name="Medema M.H."/>
            <person name="Devos D.P."/>
            <person name="Kaster A.-K."/>
            <person name="Ovreas L."/>
            <person name="Rohde M."/>
            <person name="Galperin M.Y."/>
            <person name="Jogler C."/>
        </authorList>
    </citation>
    <scope>NUCLEOTIDE SEQUENCE [LARGE SCALE GENOMIC DNA]</scope>
    <source>
        <strain evidence="11 12">Pla175</strain>
    </source>
</reference>
<dbReference type="RefSeq" id="WP_145281249.1">
    <property type="nucleotide sequence ID" value="NZ_CP036291.1"/>
</dbReference>
<dbReference type="InterPro" id="IPR050738">
    <property type="entry name" value="Sulfatase"/>
</dbReference>
<dbReference type="Gene3D" id="3.40.720.10">
    <property type="entry name" value="Alkaline Phosphatase, subunit A"/>
    <property type="match status" value="1"/>
</dbReference>
<comment type="cofactor">
    <cofactor evidence="1">
        <name>Ca(2+)</name>
        <dbReference type="ChEBI" id="CHEBI:29108"/>
    </cofactor>
</comment>
<sequence precursor="true">MPPTTLCGRFALLLCWFLLQNPAAQAADAPRPPNIVVIFIDDMGYADIGPFGAKGYPTPRLDRMAAEGIRMTDFHAATAVCSASRAALMTGCYPERVGVLGALGPRSRVGLNPDEVTLAELCKSRGYATAIFGKWHLGDRPQFLPLRQGFDEWYGLPYSNDMWPLHPGYANLPAGAAQRKQGYPELPLFDGDEIVKAAVTGEDQAQLTTQYTEHAVDFIRRSKDRPFFLYMPHSMVHVPLFVSDKFAGKSGAGLFGDVVMEVDWSVGQVLDALDEAGVDDETLVLFTSDNGPWLSYGDHAGSAAPLREGKGTMFEGGYRVPCVARWPGHIPAGSTCDELATTMDLLPTVAGLIGAEVPADRVIDGRDIWPLLSGEPDARSPHDAFYCYYGGELHAVRDRRWKLHVPHAYRTMGGRPGGAGGSPAEYQQAKIGQSLYDLKADPGETVDVAAEHPDVVKRLQGFAEKARRDLGDTLTKTPATGARAVGVAGRPQPRER</sequence>
<feature type="signal peptide" evidence="9">
    <location>
        <begin position="1"/>
        <end position="26"/>
    </location>
</feature>
<evidence type="ECO:0000313" key="11">
    <source>
        <dbReference type="EMBL" id="QDU87279.1"/>
    </source>
</evidence>
<dbReference type="Gene3D" id="3.30.1120.10">
    <property type="match status" value="1"/>
</dbReference>
<dbReference type="AlphaFoldDB" id="A0A518D761"/>
<accession>A0A518D761</accession>
<feature type="domain" description="Sulfatase N-terminal" evidence="10">
    <location>
        <begin position="33"/>
        <end position="354"/>
    </location>
</feature>
<protein>
    <submittedName>
        <fullName evidence="11">Arylsulfatase</fullName>
        <ecNumber evidence="11">3.1.6.1</ecNumber>
    </submittedName>
</protein>
<dbReference type="OrthoDB" id="9783154at2"/>
<keyword evidence="4 9" id="KW-0732">Signal</keyword>
<comment type="similarity">
    <text evidence="2">Belongs to the sulfatase family.</text>
</comment>
<feature type="compositionally biased region" description="Low complexity" evidence="8">
    <location>
        <begin position="477"/>
        <end position="496"/>
    </location>
</feature>
<dbReference type="GO" id="GO:0046872">
    <property type="term" value="F:metal ion binding"/>
    <property type="evidence" value="ECO:0007669"/>
    <property type="project" value="UniProtKB-KW"/>
</dbReference>
<evidence type="ECO:0000256" key="5">
    <source>
        <dbReference type="ARBA" id="ARBA00022801"/>
    </source>
</evidence>
<keyword evidence="5 11" id="KW-0378">Hydrolase</keyword>
<keyword evidence="6" id="KW-0106">Calcium</keyword>
<evidence type="ECO:0000256" key="2">
    <source>
        <dbReference type="ARBA" id="ARBA00008779"/>
    </source>
</evidence>
<dbReference type="CDD" id="cd16026">
    <property type="entry name" value="GALNS_like"/>
    <property type="match status" value="1"/>
</dbReference>
<dbReference type="Pfam" id="PF00884">
    <property type="entry name" value="Sulfatase"/>
    <property type="match status" value="1"/>
</dbReference>
<keyword evidence="3" id="KW-0479">Metal-binding</keyword>
<evidence type="ECO:0000259" key="10">
    <source>
        <dbReference type="Pfam" id="PF00884"/>
    </source>
</evidence>
<evidence type="ECO:0000256" key="6">
    <source>
        <dbReference type="ARBA" id="ARBA00022837"/>
    </source>
</evidence>
<dbReference type="Pfam" id="PF14707">
    <property type="entry name" value="Sulfatase_C"/>
    <property type="match status" value="1"/>
</dbReference>
<dbReference type="GO" id="GO:0004065">
    <property type="term" value="F:arylsulfatase activity"/>
    <property type="evidence" value="ECO:0007669"/>
    <property type="project" value="UniProtKB-EC"/>
</dbReference>
<evidence type="ECO:0000313" key="12">
    <source>
        <dbReference type="Proteomes" id="UP000317429"/>
    </source>
</evidence>
<evidence type="ECO:0000256" key="1">
    <source>
        <dbReference type="ARBA" id="ARBA00001913"/>
    </source>
</evidence>
<dbReference type="InterPro" id="IPR000917">
    <property type="entry name" value="Sulfatase_N"/>
</dbReference>
<keyword evidence="7" id="KW-0325">Glycoprotein</keyword>
<dbReference type="PANTHER" id="PTHR42693:SF53">
    <property type="entry name" value="ENDO-4-O-SULFATASE"/>
    <property type="match status" value="1"/>
</dbReference>
<evidence type="ECO:0000256" key="7">
    <source>
        <dbReference type="ARBA" id="ARBA00023180"/>
    </source>
</evidence>
<gene>
    <name evidence="11" type="primary">atsA_10</name>
    <name evidence="11" type="ORF">Pla175_06370</name>
</gene>
<evidence type="ECO:0000256" key="9">
    <source>
        <dbReference type="SAM" id="SignalP"/>
    </source>
</evidence>
<dbReference type="Proteomes" id="UP000317429">
    <property type="component" value="Chromosome"/>
</dbReference>
<dbReference type="EC" id="3.1.6.1" evidence="11"/>
<dbReference type="EMBL" id="CP036291">
    <property type="protein sequence ID" value="QDU87279.1"/>
    <property type="molecule type" value="Genomic_DNA"/>
</dbReference>
<dbReference type="FunFam" id="3.40.720.10:FF:000023">
    <property type="entry name" value="Arylsulfatase A"/>
    <property type="match status" value="1"/>
</dbReference>
<evidence type="ECO:0000256" key="4">
    <source>
        <dbReference type="ARBA" id="ARBA00022729"/>
    </source>
</evidence>
<feature type="chain" id="PRO_5022155622" evidence="9">
    <location>
        <begin position="27"/>
        <end position="496"/>
    </location>
</feature>
<organism evidence="11 12">
    <name type="scientific">Pirellulimonas nuda</name>
    <dbReference type="NCBI Taxonomy" id="2528009"/>
    <lineage>
        <taxon>Bacteria</taxon>
        <taxon>Pseudomonadati</taxon>
        <taxon>Planctomycetota</taxon>
        <taxon>Planctomycetia</taxon>
        <taxon>Pirellulales</taxon>
        <taxon>Lacipirellulaceae</taxon>
        <taxon>Pirellulimonas</taxon>
    </lineage>
</organism>
<dbReference type="KEGG" id="pnd:Pla175_06370"/>
<name>A0A518D761_9BACT</name>
<proteinExistence type="inferred from homology"/>
<dbReference type="PANTHER" id="PTHR42693">
    <property type="entry name" value="ARYLSULFATASE FAMILY MEMBER"/>
    <property type="match status" value="1"/>
</dbReference>
<dbReference type="InterPro" id="IPR017850">
    <property type="entry name" value="Alkaline_phosphatase_core_sf"/>
</dbReference>
<evidence type="ECO:0000256" key="8">
    <source>
        <dbReference type="SAM" id="MobiDB-lite"/>
    </source>
</evidence>
<keyword evidence="12" id="KW-1185">Reference proteome</keyword>
<evidence type="ECO:0000256" key="3">
    <source>
        <dbReference type="ARBA" id="ARBA00022723"/>
    </source>
</evidence>
<feature type="region of interest" description="Disordered" evidence="8">
    <location>
        <begin position="468"/>
        <end position="496"/>
    </location>
</feature>